<dbReference type="AlphaFoldDB" id="Q168R9"/>
<dbReference type="eggNOG" id="ENOG502Z8NH">
    <property type="taxonomic scope" value="Bacteria"/>
</dbReference>
<feature type="compositionally biased region" description="Basic and acidic residues" evidence="1">
    <location>
        <begin position="327"/>
        <end position="339"/>
    </location>
</feature>
<dbReference type="OrthoDB" id="7798282at2"/>
<gene>
    <name evidence="2" type="ordered locus">RD1_1914</name>
</gene>
<sequence length="547" mass="58102">MTDDSKVLTVSYGTFSCTLEGFDDALDAMKDIAEYFRDLAERDRFFGAEPLQADAEVLARVARQNKAKPFEAAQADGKITLNAHQTVHGAAPTPEHAAARHAQTALDSAAAFFAKSATPSAITQDDMEEEMTAQAFAAVAFRAGVAPPPGAPLATATPVAGSTMRSTDDLAEKKERLRAAVARQKTHAQDEPCHQERAGDKTRALRSRAAGDASSIVVNAAHDIEEALQADVDHVDGSVQSQGEEHGADDIDAVLRALEKNGNAPDHGLAAGRTDEVAQQNGGESDVDAALDNGLPKPITDGSPDEPEAALSQGAPADGPPPASGAKRKEISQIKQSADDDLSRLMAEADHQMKHPDGQTRRRAFSQLRAAVAARRDDQSLDHDAVIRAKDVQAYRSDLADVVHPRDAGSPRARSTGGRTVPLKLAAELRVDAPGVTPKAQQSEITGWAADTGFAAYAQRLGAQSLPELLEAAAAYVSLIEGKAQFTRPQLMSLIEQTARRKLNQEEGLRCFGQLLRAGKIKKLTGGWFTISDGIGFTPDRRVTAQG</sequence>
<dbReference type="EMBL" id="CP000362">
    <property type="protein sequence ID" value="ABG31524.1"/>
    <property type="molecule type" value="Genomic_DNA"/>
</dbReference>
<feature type="compositionally biased region" description="Basic and acidic residues" evidence="1">
    <location>
        <begin position="187"/>
        <end position="203"/>
    </location>
</feature>
<dbReference type="PROSITE" id="PS51257">
    <property type="entry name" value="PROKAR_LIPOPROTEIN"/>
    <property type="match status" value="1"/>
</dbReference>
<organism evidence="2 3">
    <name type="scientific">Roseobacter denitrificans (strain ATCC 33942 / OCh 114)</name>
    <name type="common">Erythrobacter sp. (strain OCh 114)</name>
    <name type="synonym">Roseobacter denitrificans</name>
    <dbReference type="NCBI Taxonomy" id="375451"/>
    <lineage>
        <taxon>Bacteria</taxon>
        <taxon>Pseudomonadati</taxon>
        <taxon>Pseudomonadota</taxon>
        <taxon>Alphaproteobacteria</taxon>
        <taxon>Rhodobacterales</taxon>
        <taxon>Roseobacteraceae</taxon>
        <taxon>Roseobacter</taxon>
    </lineage>
</organism>
<dbReference type="Proteomes" id="UP000007029">
    <property type="component" value="Chromosome"/>
</dbReference>
<name>Q168R9_ROSDO</name>
<dbReference type="STRING" id="375451.RD1_1914"/>
<reference evidence="2 3" key="1">
    <citation type="journal article" date="2007" name="J. Bacteriol.">
        <title>The complete genome sequence of Roseobacter denitrificans reveals a mixotrophic rather than photosynthetic metabolism.</title>
        <authorList>
            <person name="Swingley W.D."/>
            <person name="Sadekar S."/>
            <person name="Mastrian S.D."/>
            <person name="Matthies H.J."/>
            <person name="Hao J."/>
            <person name="Ramos H."/>
            <person name="Acharya C.R."/>
            <person name="Conrad A.L."/>
            <person name="Taylor H.L."/>
            <person name="Dejesa L.C."/>
            <person name="Shah M.K."/>
            <person name="O'huallachain M.E."/>
            <person name="Lince M.T."/>
            <person name="Blankenship R.E."/>
            <person name="Beatty J.T."/>
            <person name="Touchman J.W."/>
        </authorList>
    </citation>
    <scope>NUCLEOTIDE SEQUENCE [LARGE SCALE GENOMIC DNA]</scope>
    <source>
        <strain evidence="3">ATCC 33942 / OCh 114</strain>
    </source>
</reference>
<dbReference type="HOGENOM" id="CLU_015965_0_0_5"/>
<evidence type="ECO:0000313" key="2">
    <source>
        <dbReference type="EMBL" id="ABG31524.1"/>
    </source>
</evidence>
<keyword evidence="2" id="KW-0449">Lipoprotein</keyword>
<feature type="region of interest" description="Disordered" evidence="1">
    <location>
        <begin position="277"/>
        <end position="339"/>
    </location>
</feature>
<accession>Q168R9</accession>
<proteinExistence type="predicted"/>
<feature type="region of interest" description="Disordered" evidence="1">
    <location>
        <begin position="183"/>
        <end position="207"/>
    </location>
</feature>
<dbReference type="KEGG" id="rde:RD1_1914"/>
<dbReference type="RefSeq" id="WP_011568141.1">
    <property type="nucleotide sequence ID" value="NC_008209.1"/>
</dbReference>
<protein>
    <submittedName>
        <fullName evidence="2">Lipoprotein, putative</fullName>
    </submittedName>
</protein>
<keyword evidence="3" id="KW-1185">Reference proteome</keyword>
<evidence type="ECO:0000256" key="1">
    <source>
        <dbReference type="SAM" id="MobiDB-lite"/>
    </source>
</evidence>
<evidence type="ECO:0000313" key="3">
    <source>
        <dbReference type="Proteomes" id="UP000007029"/>
    </source>
</evidence>